<reference evidence="1" key="1">
    <citation type="submission" date="2025-08" db="UniProtKB">
        <authorList>
            <consortium name="Ensembl"/>
        </authorList>
    </citation>
    <scope>IDENTIFICATION</scope>
</reference>
<dbReference type="PANTHER" id="PTHR46512">
    <property type="entry name" value="PEPTIDYLPROLYL ISOMERASE"/>
    <property type="match status" value="1"/>
</dbReference>
<dbReference type="InterPro" id="IPR011990">
    <property type="entry name" value="TPR-like_helical_dom_sf"/>
</dbReference>
<dbReference type="Proteomes" id="UP000694419">
    <property type="component" value="Unplaced"/>
</dbReference>
<protein>
    <recommendedName>
        <fullName evidence="3">FKBPL protein</fullName>
    </recommendedName>
</protein>
<dbReference type="InterPro" id="IPR050754">
    <property type="entry name" value="FKBP4/5/8-like"/>
</dbReference>
<evidence type="ECO:0000313" key="1">
    <source>
        <dbReference type="Ensembl" id="ENSCPGP00000012742.1"/>
    </source>
</evidence>
<organism evidence="1 2">
    <name type="scientific">Calidris pygmaea</name>
    <name type="common">Spoon-billed sandpiper</name>
    <dbReference type="NCBI Taxonomy" id="425635"/>
    <lineage>
        <taxon>Eukaryota</taxon>
        <taxon>Metazoa</taxon>
        <taxon>Chordata</taxon>
        <taxon>Craniata</taxon>
        <taxon>Vertebrata</taxon>
        <taxon>Euteleostomi</taxon>
        <taxon>Archelosauria</taxon>
        <taxon>Archosauria</taxon>
        <taxon>Dinosauria</taxon>
        <taxon>Saurischia</taxon>
        <taxon>Theropoda</taxon>
        <taxon>Coelurosauria</taxon>
        <taxon>Aves</taxon>
        <taxon>Neognathae</taxon>
        <taxon>Neoaves</taxon>
        <taxon>Charadriiformes</taxon>
        <taxon>Scolopacidae</taxon>
        <taxon>Calidris</taxon>
    </lineage>
</organism>
<dbReference type="SUPFAM" id="SSF48452">
    <property type="entry name" value="TPR-like"/>
    <property type="match status" value="1"/>
</dbReference>
<dbReference type="Ensembl" id="ENSCPGT00000013973.1">
    <property type="protein sequence ID" value="ENSCPGP00000012742.1"/>
    <property type="gene ID" value="ENSCPGG00000009051.1"/>
</dbReference>
<evidence type="ECO:0008006" key="3">
    <source>
        <dbReference type="Google" id="ProtNLM"/>
    </source>
</evidence>
<dbReference type="Gene3D" id="1.25.40.10">
    <property type="entry name" value="Tetratricopeptide repeat domain"/>
    <property type="match status" value="1"/>
</dbReference>
<accession>A0A8C3JYB7</accession>
<dbReference type="InterPro" id="IPR019734">
    <property type="entry name" value="TPR_rpt"/>
</dbReference>
<dbReference type="AlphaFoldDB" id="A0A8C3JYB7"/>
<sequence length="309" mass="33477">LQPDPWDWASEGAWLRVRVGEEGAGRWWGEEEEWAWPEAEGAWPEAEGGWWLSPDSAFSKRVVRRGRGLAKPGRGSLCRWAWPGAEPGSGGWGTVRVGEGAGRWAGLLDACLESMGEGEGAWLRPEGAGLTEGKRGAGLQVTLGRFTAPPFWWEEPVGGEGRWAEVRAWQEGAESFLRAGWTEPAARAYSRALRLAVAAGGGVVPPPFLSPAELHAGLALCQLRLNLPAPAATNAGRALALDPTHVEARYRRGLAAAAMRDLEAAAADLGRVLREEPGHPGARRELRRVRGEARERDARLARRLGRLFA</sequence>
<keyword evidence="2" id="KW-1185">Reference proteome</keyword>
<reference evidence="1" key="2">
    <citation type="submission" date="2025-09" db="UniProtKB">
        <authorList>
            <consortium name="Ensembl"/>
        </authorList>
    </citation>
    <scope>IDENTIFICATION</scope>
</reference>
<dbReference type="SMART" id="SM00028">
    <property type="entry name" value="TPR"/>
    <property type="match status" value="2"/>
</dbReference>
<name>A0A8C3JYB7_9CHAR</name>
<dbReference type="PANTHER" id="PTHR46512:SF10">
    <property type="entry name" value="FK506-BINDING PROTEIN-LIKE"/>
    <property type="match status" value="1"/>
</dbReference>
<evidence type="ECO:0000313" key="2">
    <source>
        <dbReference type="Proteomes" id="UP000694419"/>
    </source>
</evidence>
<proteinExistence type="predicted"/>